<feature type="compositionally biased region" description="Low complexity" evidence="1">
    <location>
        <begin position="126"/>
        <end position="136"/>
    </location>
</feature>
<evidence type="ECO:0000256" key="1">
    <source>
        <dbReference type="SAM" id="MobiDB-lite"/>
    </source>
</evidence>
<gene>
    <name evidence="2" type="ORF">B0T25DRAFT_542019</name>
</gene>
<keyword evidence="3" id="KW-1185">Reference proteome</keyword>
<dbReference type="EMBL" id="JAUIQD010000004">
    <property type="protein sequence ID" value="KAK3352448.1"/>
    <property type="molecule type" value="Genomic_DNA"/>
</dbReference>
<evidence type="ECO:0000313" key="2">
    <source>
        <dbReference type="EMBL" id="KAK3352448.1"/>
    </source>
</evidence>
<feature type="compositionally biased region" description="Acidic residues" evidence="1">
    <location>
        <begin position="209"/>
        <end position="232"/>
    </location>
</feature>
<accession>A0AAJ0MDG5</accession>
<sequence>MSGTTRSPSVPAISRPSKFLTTARSSSPLQRNQDEGGNPTFCSTKTPMRYPTNLKRHVKSHEVNGVRVKVHQAKKGGLTLDKNEAVETHYILVRNKILNKDIRPITFQAPLRSANPTQVIQKAPRRSASPSQASPTPRRDVLLVMPVTKGKKTEPPHPKLTEMMKMVGQKGPCAACKAAGPKGTRLCSKARTRVCTTWAKFAVSRDEPPMEEESSEELSDVNLDEVSGDGEN</sequence>
<evidence type="ECO:0000313" key="3">
    <source>
        <dbReference type="Proteomes" id="UP001275084"/>
    </source>
</evidence>
<feature type="compositionally biased region" description="Polar residues" evidence="1">
    <location>
        <begin position="19"/>
        <end position="31"/>
    </location>
</feature>
<reference evidence="2" key="2">
    <citation type="submission" date="2023-06" db="EMBL/GenBank/DDBJ databases">
        <authorList>
            <consortium name="Lawrence Berkeley National Laboratory"/>
            <person name="Haridas S."/>
            <person name="Hensen N."/>
            <person name="Bonometti L."/>
            <person name="Westerberg I."/>
            <person name="Brannstrom I.O."/>
            <person name="Guillou S."/>
            <person name="Cros-Aarteil S."/>
            <person name="Calhoun S."/>
            <person name="Kuo A."/>
            <person name="Mondo S."/>
            <person name="Pangilinan J."/>
            <person name="Riley R."/>
            <person name="Labutti K."/>
            <person name="Andreopoulos B."/>
            <person name="Lipzen A."/>
            <person name="Chen C."/>
            <person name="Yanf M."/>
            <person name="Daum C."/>
            <person name="Ng V."/>
            <person name="Clum A."/>
            <person name="Steindorff A."/>
            <person name="Ohm R."/>
            <person name="Martin F."/>
            <person name="Silar P."/>
            <person name="Natvig D."/>
            <person name="Lalanne C."/>
            <person name="Gautier V."/>
            <person name="Ament-Velasquez S.L."/>
            <person name="Kruys A."/>
            <person name="Hutchinson M.I."/>
            <person name="Powell A.J."/>
            <person name="Barry K."/>
            <person name="Miller A.N."/>
            <person name="Grigoriev I.V."/>
            <person name="Debuchy R."/>
            <person name="Gladieux P."/>
            <person name="Thoren M.H."/>
            <person name="Johannesson H."/>
        </authorList>
    </citation>
    <scope>NUCLEOTIDE SEQUENCE</scope>
    <source>
        <strain evidence="2">CBS 955.72</strain>
    </source>
</reference>
<feature type="region of interest" description="Disordered" evidence="1">
    <location>
        <begin position="116"/>
        <end position="139"/>
    </location>
</feature>
<proteinExistence type="predicted"/>
<dbReference type="Proteomes" id="UP001275084">
    <property type="component" value="Unassembled WGS sequence"/>
</dbReference>
<protein>
    <submittedName>
        <fullName evidence="2">Uncharacterized protein</fullName>
    </submittedName>
</protein>
<organism evidence="2 3">
    <name type="scientific">Lasiosphaeria hispida</name>
    <dbReference type="NCBI Taxonomy" id="260671"/>
    <lineage>
        <taxon>Eukaryota</taxon>
        <taxon>Fungi</taxon>
        <taxon>Dikarya</taxon>
        <taxon>Ascomycota</taxon>
        <taxon>Pezizomycotina</taxon>
        <taxon>Sordariomycetes</taxon>
        <taxon>Sordariomycetidae</taxon>
        <taxon>Sordariales</taxon>
        <taxon>Lasiosphaeriaceae</taxon>
        <taxon>Lasiosphaeria</taxon>
    </lineage>
</organism>
<feature type="region of interest" description="Disordered" evidence="1">
    <location>
        <begin position="1"/>
        <end position="48"/>
    </location>
</feature>
<reference evidence="2" key="1">
    <citation type="journal article" date="2023" name="Mol. Phylogenet. Evol.">
        <title>Genome-scale phylogeny and comparative genomics of the fungal order Sordariales.</title>
        <authorList>
            <person name="Hensen N."/>
            <person name="Bonometti L."/>
            <person name="Westerberg I."/>
            <person name="Brannstrom I.O."/>
            <person name="Guillou S."/>
            <person name="Cros-Aarteil S."/>
            <person name="Calhoun S."/>
            <person name="Haridas S."/>
            <person name="Kuo A."/>
            <person name="Mondo S."/>
            <person name="Pangilinan J."/>
            <person name="Riley R."/>
            <person name="LaButti K."/>
            <person name="Andreopoulos B."/>
            <person name="Lipzen A."/>
            <person name="Chen C."/>
            <person name="Yan M."/>
            <person name="Daum C."/>
            <person name="Ng V."/>
            <person name="Clum A."/>
            <person name="Steindorff A."/>
            <person name="Ohm R.A."/>
            <person name="Martin F."/>
            <person name="Silar P."/>
            <person name="Natvig D.O."/>
            <person name="Lalanne C."/>
            <person name="Gautier V."/>
            <person name="Ament-Velasquez S.L."/>
            <person name="Kruys A."/>
            <person name="Hutchinson M.I."/>
            <person name="Powell A.J."/>
            <person name="Barry K."/>
            <person name="Miller A.N."/>
            <person name="Grigoriev I.V."/>
            <person name="Debuchy R."/>
            <person name="Gladieux P."/>
            <person name="Hiltunen Thoren M."/>
            <person name="Johannesson H."/>
        </authorList>
    </citation>
    <scope>NUCLEOTIDE SEQUENCE</scope>
    <source>
        <strain evidence="2">CBS 955.72</strain>
    </source>
</reference>
<name>A0AAJ0MDG5_9PEZI</name>
<dbReference type="AlphaFoldDB" id="A0AAJ0MDG5"/>
<comment type="caution">
    <text evidence="2">The sequence shown here is derived from an EMBL/GenBank/DDBJ whole genome shotgun (WGS) entry which is preliminary data.</text>
</comment>
<feature type="region of interest" description="Disordered" evidence="1">
    <location>
        <begin position="204"/>
        <end position="232"/>
    </location>
</feature>